<dbReference type="EMBL" id="NQVE01000188">
    <property type="protein sequence ID" value="RAL41348.1"/>
    <property type="molecule type" value="Genomic_DNA"/>
</dbReference>
<reference evidence="1 2" key="1">
    <citation type="submission" date="2018-06" db="EMBL/GenBank/DDBJ databases">
        <title>The Genome of Cuscuta australis (Dodder) Provides Insight into the Evolution of Plant Parasitism.</title>
        <authorList>
            <person name="Liu H."/>
        </authorList>
    </citation>
    <scope>NUCLEOTIDE SEQUENCE [LARGE SCALE GENOMIC DNA]</scope>
    <source>
        <strain evidence="2">cv. Yunnan</strain>
        <tissue evidence="1">Vines</tissue>
    </source>
</reference>
<sequence>MNMFVIHGQCTHQICYAYLYRSGYDMWRPVYITIRGNNTKPVSFYFGMFIAEGGWYGFNRCSHAVRGYSSEWGWSLIVAFAVLSWQWLVWEKIQQVSSLEVFHERFLSKNEEGYPMFGLMMEKDRTVRS</sequence>
<dbReference type="AlphaFoldDB" id="A0A328DA73"/>
<protein>
    <submittedName>
        <fullName evidence="1">Uncharacterized protein</fullName>
    </submittedName>
</protein>
<comment type="caution">
    <text evidence="1">The sequence shown here is derived from an EMBL/GenBank/DDBJ whole genome shotgun (WGS) entry which is preliminary data.</text>
</comment>
<evidence type="ECO:0000313" key="2">
    <source>
        <dbReference type="Proteomes" id="UP000249390"/>
    </source>
</evidence>
<proteinExistence type="predicted"/>
<dbReference type="Pfam" id="PF06232">
    <property type="entry name" value="ATS3"/>
    <property type="match status" value="1"/>
</dbReference>
<accession>A0A328DA73</accession>
<name>A0A328DA73_9ASTE</name>
<organism evidence="1 2">
    <name type="scientific">Cuscuta australis</name>
    <dbReference type="NCBI Taxonomy" id="267555"/>
    <lineage>
        <taxon>Eukaryota</taxon>
        <taxon>Viridiplantae</taxon>
        <taxon>Streptophyta</taxon>
        <taxon>Embryophyta</taxon>
        <taxon>Tracheophyta</taxon>
        <taxon>Spermatophyta</taxon>
        <taxon>Magnoliopsida</taxon>
        <taxon>eudicotyledons</taxon>
        <taxon>Gunneridae</taxon>
        <taxon>Pentapetalae</taxon>
        <taxon>asterids</taxon>
        <taxon>lamiids</taxon>
        <taxon>Solanales</taxon>
        <taxon>Convolvulaceae</taxon>
        <taxon>Cuscuteae</taxon>
        <taxon>Cuscuta</taxon>
        <taxon>Cuscuta subgen. Grammica</taxon>
        <taxon>Cuscuta sect. Cleistogrammica</taxon>
    </lineage>
</organism>
<evidence type="ECO:0000313" key="1">
    <source>
        <dbReference type="EMBL" id="RAL41348.1"/>
    </source>
</evidence>
<dbReference type="Proteomes" id="UP000249390">
    <property type="component" value="Unassembled WGS sequence"/>
</dbReference>
<keyword evidence="2" id="KW-1185">Reference proteome</keyword>
<gene>
    <name evidence="1" type="ORF">DM860_010142</name>
</gene>
<dbReference type="InterPro" id="IPR010417">
    <property type="entry name" value="Embryo-specific_ATS3"/>
</dbReference>